<dbReference type="AlphaFoldDB" id="A0AAV9KSV6"/>
<keyword evidence="2" id="KW-1185">Reference proteome</keyword>
<accession>A0AAV9KSV6</accession>
<evidence type="ECO:0000313" key="2">
    <source>
        <dbReference type="Proteomes" id="UP001311915"/>
    </source>
</evidence>
<protein>
    <recommendedName>
        <fullName evidence="3">Maturase K</fullName>
    </recommendedName>
</protein>
<dbReference type="Proteomes" id="UP001311915">
    <property type="component" value="Unassembled WGS sequence"/>
</dbReference>
<comment type="caution">
    <text evidence="1">The sequence shown here is derived from an EMBL/GenBank/DDBJ whole genome shotgun (WGS) entry which is preliminary data.</text>
</comment>
<sequence>MFIYHYFFNYAVIPYAYSENLICYIESSIHNSNFLGQALKAKIIILENHFLTILKMTRYDPIIIYPIYCEIFYLFMV</sequence>
<proteinExistence type="predicted"/>
<gene>
    <name evidence="1" type="ORF">R3W88_014884</name>
</gene>
<evidence type="ECO:0008006" key="3">
    <source>
        <dbReference type="Google" id="ProtNLM"/>
    </source>
</evidence>
<organism evidence="1 2">
    <name type="scientific">Solanum pinnatisectum</name>
    <name type="common">tansyleaf nightshade</name>
    <dbReference type="NCBI Taxonomy" id="50273"/>
    <lineage>
        <taxon>Eukaryota</taxon>
        <taxon>Viridiplantae</taxon>
        <taxon>Streptophyta</taxon>
        <taxon>Embryophyta</taxon>
        <taxon>Tracheophyta</taxon>
        <taxon>Spermatophyta</taxon>
        <taxon>Magnoliopsida</taxon>
        <taxon>eudicotyledons</taxon>
        <taxon>Gunneridae</taxon>
        <taxon>Pentapetalae</taxon>
        <taxon>asterids</taxon>
        <taxon>lamiids</taxon>
        <taxon>Solanales</taxon>
        <taxon>Solanaceae</taxon>
        <taxon>Solanoideae</taxon>
        <taxon>Solaneae</taxon>
        <taxon>Solanum</taxon>
    </lineage>
</organism>
<evidence type="ECO:0000313" key="1">
    <source>
        <dbReference type="EMBL" id="KAK4716546.1"/>
    </source>
</evidence>
<dbReference type="EMBL" id="JAWPEI010000009">
    <property type="protein sequence ID" value="KAK4716546.1"/>
    <property type="molecule type" value="Genomic_DNA"/>
</dbReference>
<name>A0AAV9KSV6_9SOLN</name>
<reference evidence="1 2" key="1">
    <citation type="submission" date="2023-10" db="EMBL/GenBank/DDBJ databases">
        <title>Genome-Wide Identification Analysis in wild type Solanum Pinnatisectum Reveals Some Genes Defensing Phytophthora Infestans.</title>
        <authorList>
            <person name="Sun C."/>
        </authorList>
    </citation>
    <scope>NUCLEOTIDE SEQUENCE [LARGE SCALE GENOMIC DNA]</scope>
    <source>
        <strain evidence="1">LQN</strain>
        <tissue evidence="1">Leaf</tissue>
    </source>
</reference>